<dbReference type="InterPro" id="IPR029787">
    <property type="entry name" value="Nucleotide_cyclase"/>
</dbReference>
<organism evidence="10 11">
    <name type="scientific">Gordonia araii NBRC 100433</name>
    <dbReference type="NCBI Taxonomy" id="1073574"/>
    <lineage>
        <taxon>Bacteria</taxon>
        <taxon>Bacillati</taxon>
        <taxon>Actinomycetota</taxon>
        <taxon>Actinomycetes</taxon>
        <taxon>Mycobacteriales</taxon>
        <taxon>Gordoniaceae</taxon>
        <taxon>Gordonia</taxon>
    </lineage>
</organism>
<feature type="transmembrane region" description="Helical" evidence="7">
    <location>
        <begin position="197"/>
        <end position="218"/>
    </location>
</feature>
<evidence type="ECO:0000313" key="11">
    <source>
        <dbReference type="Proteomes" id="UP000035088"/>
    </source>
</evidence>
<dbReference type="InterPro" id="IPR050697">
    <property type="entry name" value="Adenylyl/Guanylyl_Cyclase_3/4"/>
</dbReference>
<dbReference type="GO" id="GO:0035556">
    <property type="term" value="P:intracellular signal transduction"/>
    <property type="evidence" value="ECO:0007669"/>
    <property type="project" value="InterPro"/>
</dbReference>
<accession>G7H3B2</accession>
<dbReference type="GO" id="GO:0004016">
    <property type="term" value="F:adenylate cyclase activity"/>
    <property type="evidence" value="ECO:0007669"/>
    <property type="project" value="UniProtKB-ARBA"/>
</dbReference>
<reference evidence="10 11" key="1">
    <citation type="submission" date="2011-11" db="EMBL/GenBank/DDBJ databases">
        <title>Whole genome shotgun sequence of Gordonia araii NBRC 100433.</title>
        <authorList>
            <person name="Yoshida Y."/>
            <person name="Hosoyama A."/>
            <person name="Tsuchikane K."/>
            <person name="Katsumata H."/>
            <person name="Yamazaki S."/>
            <person name="Fujita N."/>
        </authorList>
    </citation>
    <scope>NUCLEOTIDE SEQUENCE [LARGE SCALE GENOMIC DNA]</scope>
    <source>
        <strain evidence="10 11">NBRC 100433</strain>
    </source>
</reference>
<dbReference type="PROSITE" id="PS50885">
    <property type="entry name" value="HAMP"/>
    <property type="match status" value="1"/>
</dbReference>
<evidence type="ECO:0000256" key="3">
    <source>
        <dbReference type="ARBA" id="ARBA00022475"/>
    </source>
</evidence>
<evidence type="ECO:0000256" key="6">
    <source>
        <dbReference type="ARBA" id="ARBA00023136"/>
    </source>
</evidence>
<evidence type="ECO:0000259" key="9">
    <source>
        <dbReference type="PROSITE" id="PS50885"/>
    </source>
</evidence>
<comment type="caution">
    <text evidence="10">The sequence shown here is derived from an EMBL/GenBank/DDBJ whole genome shotgun (WGS) entry which is preliminary data.</text>
</comment>
<evidence type="ECO:0000313" key="10">
    <source>
        <dbReference type="EMBL" id="GAB10337.1"/>
    </source>
</evidence>
<dbReference type="PANTHER" id="PTHR43081">
    <property type="entry name" value="ADENYLATE CYCLASE, TERMINAL-DIFFERENTIATION SPECIFIC-RELATED"/>
    <property type="match status" value="1"/>
</dbReference>
<dbReference type="Gene3D" id="3.30.70.1230">
    <property type="entry name" value="Nucleotide cyclase"/>
    <property type="match status" value="1"/>
</dbReference>
<protein>
    <submittedName>
        <fullName evidence="10">Adenylate cyclase</fullName>
    </submittedName>
</protein>
<keyword evidence="3" id="KW-1003">Cell membrane</keyword>
<evidence type="ECO:0000259" key="8">
    <source>
        <dbReference type="PROSITE" id="PS50125"/>
    </source>
</evidence>
<keyword evidence="6 7" id="KW-0472">Membrane</keyword>
<sequence length="543" mass="57694">MSGFDEQNWSGLDDKQRKRIVSGAVGVSAVALVGGNALIGLETFLLVQLALNGGQLSRIADLDTPLLVAMALALVVGTVLNLVFGMLALRPHLNWFLSGARPEVGRRDAIRRIPIRQVYGTMAAWAISLAVYLLFSIGRGPNEFLVVAGGFTLAALSSGCLTYIYAERVARPLSVMAMRDQPTAEVKYSVRIRMLSVWLVSSAVPMAGLLAVNIGRQVGLLPPPGGPVDWLTIVIAVIGLAAGTRVVLLVGSTLVDPLDELSKAMSDVNKGDLSARVPVYDSSELGVLQFGFNKMVEGLAERERMRDLFARHVGSTVAEHALARGDEMSGATTPSVGVLFVDITGSTMMGARLDPETVAGLLNRFFTIVAEVVDDHDGFINKFEGDAALVVFGAPVALDDAAAAALRASRALADRLREELPIKWGIGVSHGTVFAGDIGAATRYEYTVIGDPVNECARLSEVAKDAKVPVVASGDAVAAAGPEAQNWVRRGSLRLRGRLTETELYLPAATVAALDARAPVVPTVSDVVRGLTRLPFQRVARRR</sequence>
<dbReference type="GO" id="GO:0005886">
    <property type="term" value="C:plasma membrane"/>
    <property type="evidence" value="ECO:0007669"/>
    <property type="project" value="UniProtKB-SubCell"/>
</dbReference>
<evidence type="ECO:0000256" key="5">
    <source>
        <dbReference type="ARBA" id="ARBA00022989"/>
    </source>
</evidence>
<dbReference type="Proteomes" id="UP000035088">
    <property type="component" value="Unassembled WGS sequence"/>
</dbReference>
<evidence type="ECO:0000256" key="4">
    <source>
        <dbReference type="ARBA" id="ARBA00022692"/>
    </source>
</evidence>
<feature type="transmembrane region" description="Helical" evidence="7">
    <location>
        <begin position="230"/>
        <end position="255"/>
    </location>
</feature>
<dbReference type="SUPFAM" id="SSF158472">
    <property type="entry name" value="HAMP domain-like"/>
    <property type="match status" value="1"/>
</dbReference>
<feature type="domain" description="Guanylate cyclase" evidence="8">
    <location>
        <begin position="337"/>
        <end position="460"/>
    </location>
</feature>
<evidence type="ECO:0000256" key="7">
    <source>
        <dbReference type="SAM" id="Phobius"/>
    </source>
</evidence>
<feature type="transmembrane region" description="Helical" evidence="7">
    <location>
        <begin position="118"/>
        <end position="138"/>
    </location>
</feature>
<name>G7H3B2_9ACTN</name>
<dbReference type="Pfam" id="PF00672">
    <property type="entry name" value="HAMP"/>
    <property type="match status" value="1"/>
</dbReference>
<evidence type="ECO:0000256" key="2">
    <source>
        <dbReference type="ARBA" id="ARBA00005381"/>
    </source>
</evidence>
<feature type="transmembrane region" description="Helical" evidence="7">
    <location>
        <begin position="144"/>
        <end position="166"/>
    </location>
</feature>
<proteinExistence type="inferred from homology"/>
<feature type="domain" description="HAMP" evidence="9">
    <location>
        <begin position="252"/>
        <end position="304"/>
    </location>
</feature>
<dbReference type="SMART" id="SM00304">
    <property type="entry name" value="HAMP"/>
    <property type="match status" value="1"/>
</dbReference>
<dbReference type="EMBL" id="BAEE01000056">
    <property type="protein sequence ID" value="GAB10337.1"/>
    <property type="molecule type" value="Genomic_DNA"/>
</dbReference>
<dbReference type="PROSITE" id="PS50125">
    <property type="entry name" value="GUANYLATE_CYCLASE_2"/>
    <property type="match status" value="1"/>
</dbReference>
<keyword evidence="11" id="KW-1185">Reference proteome</keyword>
<dbReference type="CDD" id="cd06225">
    <property type="entry name" value="HAMP"/>
    <property type="match status" value="1"/>
</dbReference>
<comment type="similarity">
    <text evidence="2">Belongs to the adenylyl cyclase class-3 family.</text>
</comment>
<dbReference type="CDD" id="cd07302">
    <property type="entry name" value="CHD"/>
    <property type="match status" value="1"/>
</dbReference>
<feature type="transmembrane region" description="Helical" evidence="7">
    <location>
        <begin position="20"/>
        <end position="46"/>
    </location>
</feature>
<dbReference type="STRING" id="1073574.GOARA_056_00840"/>
<dbReference type="SMART" id="SM00044">
    <property type="entry name" value="CYCc"/>
    <property type="match status" value="1"/>
</dbReference>
<dbReference type="InterPro" id="IPR003660">
    <property type="entry name" value="HAMP_dom"/>
</dbReference>
<dbReference type="InterPro" id="IPR001054">
    <property type="entry name" value="A/G_cyclase"/>
</dbReference>
<dbReference type="Pfam" id="PF00211">
    <property type="entry name" value="Guanylate_cyc"/>
    <property type="match status" value="1"/>
</dbReference>
<gene>
    <name evidence="10" type="primary">cya</name>
    <name evidence="10" type="ORF">GOARA_056_00840</name>
</gene>
<feature type="transmembrane region" description="Helical" evidence="7">
    <location>
        <begin position="66"/>
        <end position="89"/>
    </location>
</feature>
<keyword evidence="4 7" id="KW-0812">Transmembrane</keyword>
<comment type="subcellular location">
    <subcellularLocation>
        <location evidence="1">Cell membrane</location>
        <topology evidence="1">Multi-pass membrane protein</topology>
    </subcellularLocation>
</comment>
<dbReference type="SUPFAM" id="SSF55073">
    <property type="entry name" value="Nucleotide cyclase"/>
    <property type="match status" value="1"/>
</dbReference>
<dbReference type="Gene3D" id="6.10.340.10">
    <property type="match status" value="1"/>
</dbReference>
<keyword evidence="5 7" id="KW-1133">Transmembrane helix</keyword>
<dbReference type="PANTHER" id="PTHR43081:SF17">
    <property type="entry name" value="BLL5647 PROTEIN"/>
    <property type="match status" value="1"/>
</dbReference>
<evidence type="ECO:0000256" key="1">
    <source>
        <dbReference type="ARBA" id="ARBA00004651"/>
    </source>
</evidence>
<dbReference type="AlphaFoldDB" id="G7H3B2"/>
<dbReference type="GO" id="GO:0006171">
    <property type="term" value="P:cAMP biosynthetic process"/>
    <property type="evidence" value="ECO:0007669"/>
    <property type="project" value="TreeGrafter"/>
</dbReference>